<dbReference type="Proteomes" id="UP000839910">
    <property type="component" value="Unassembled WGS sequence"/>
</dbReference>
<dbReference type="EMBL" id="AAIUPJ010000002">
    <property type="protein sequence ID" value="ECI2603464.1"/>
    <property type="molecule type" value="Genomic_DNA"/>
</dbReference>
<dbReference type="EMBL" id="AAMKIN010000007">
    <property type="protein sequence ID" value="EDI2532906.1"/>
    <property type="molecule type" value="Genomic_DNA"/>
</dbReference>
<evidence type="ECO:0000313" key="19">
    <source>
        <dbReference type="EMBL" id="MKZ75018.1"/>
    </source>
</evidence>
<proteinExistence type="predicted"/>
<evidence type="ECO:0000313" key="11">
    <source>
        <dbReference type="EMBL" id="EDH6707633.1"/>
    </source>
</evidence>
<dbReference type="Proteomes" id="UP000839651">
    <property type="component" value="Unassembled WGS sequence"/>
</dbReference>
<evidence type="ECO:0000313" key="20">
    <source>
        <dbReference type="EMBL" id="TGC92823.1"/>
    </source>
</evidence>
<dbReference type="Proteomes" id="UP000839643">
    <property type="component" value="Unassembled WGS sequence"/>
</dbReference>
<evidence type="ECO:0000313" key="18">
    <source>
        <dbReference type="EMBL" id="MJE24582.1"/>
    </source>
</evidence>
<reference evidence="12" key="7">
    <citation type="submission" date="2019-10" db="EMBL/GenBank/DDBJ databases">
        <authorList>
            <consortium name="PulseNet: The National Subtyping Network for Foodborne Disease Surveillance"/>
            <person name="Tarr C.L."/>
            <person name="Trees E."/>
            <person name="Katz L.S."/>
            <person name="Carleton-Romer H.A."/>
            <person name="Stroika S."/>
            <person name="Kucerova Z."/>
            <person name="Roache K.F."/>
            <person name="Sabol A.L."/>
            <person name="Besser J."/>
            <person name="Gerner-Smidt P."/>
        </authorList>
    </citation>
    <scope>NUCLEOTIDE SEQUENCE [LARGE SCALE GENOMIC DNA]</scope>
    <source>
        <strain evidence="7">PNUSAS004231</strain>
        <strain evidence="12">PNUSAS013738</strain>
    </source>
</reference>
<evidence type="ECO:0000313" key="16">
    <source>
        <dbReference type="EMBL" id="MIR95492.1"/>
    </source>
</evidence>
<dbReference type="Proteomes" id="UP000839583">
    <property type="component" value="Unassembled WGS sequence"/>
</dbReference>
<evidence type="ECO:0000313" key="14">
    <source>
        <dbReference type="EMBL" id="KOX83859.1"/>
    </source>
</evidence>
<dbReference type="EMBL" id="AALDBB010000034">
    <property type="protein sequence ID" value="ECY4069100.1"/>
    <property type="molecule type" value="Genomic_DNA"/>
</dbReference>
<dbReference type="EMBL" id="AAMBFU010000009">
    <property type="protein sequence ID" value="EDF5686634.1"/>
    <property type="molecule type" value="Genomic_DNA"/>
</dbReference>
<dbReference type="EMBL" id="RSSM01000007">
    <property type="protein sequence ID" value="MIS09495.1"/>
    <property type="molecule type" value="Genomic_DNA"/>
</dbReference>
<dbReference type="EMBL" id="AALLBU010000002">
    <property type="protein sequence ID" value="EDA7382750.1"/>
    <property type="molecule type" value="Genomic_DNA"/>
</dbReference>
<dbReference type="Proteomes" id="UP000839681">
    <property type="component" value="Unassembled WGS sequence"/>
</dbReference>
<dbReference type="Proteomes" id="UP000885292">
    <property type="component" value="Unassembled WGS sequence"/>
</dbReference>
<dbReference type="Proteomes" id="UP000839564">
    <property type="component" value="Unassembled WGS sequence"/>
</dbReference>
<dbReference type="Proteomes" id="UP000839574">
    <property type="component" value="Unassembled WGS sequence"/>
</dbReference>
<evidence type="ECO:0000313" key="8">
    <source>
        <dbReference type="EMBL" id="EDF2958815.1"/>
    </source>
</evidence>
<evidence type="ECO:0000313" key="10">
    <source>
        <dbReference type="EMBL" id="EDG7641218.1"/>
    </source>
</evidence>
<dbReference type="EMBL" id="RSQT01000035">
    <property type="protein sequence ID" value="MIQ22744.1"/>
    <property type="molecule type" value="Genomic_DNA"/>
</dbReference>
<dbReference type="EMBL" id="RSSB01000007">
    <property type="protein sequence ID" value="MIR95492.1"/>
    <property type="molecule type" value="Genomic_DNA"/>
</dbReference>
<gene>
    <name evidence="6" type="ORF">A3U78_03670</name>
    <name evidence="5" type="ORF">A3V28_21490</name>
    <name evidence="14" type="ORF">ABA47_2625</name>
    <name evidence="17" type="ORF">ACT96_19035</name>
    <name evidence="16" type="ORF">AGN17_18075</name>
    <name evidence="4" type="ORF">AU775_19370</name>
    <name evidence="9" type="ORF">B0F61_18100</name>
    <name evidence="10" type="ORF">B9756_18060</name>
    <name evidence="7" type="ORF">BJO06_14410</name>
    <name evidence="8" type="ORF">BZ881_20790</name>
    <name evidence="20" type="ORF">C9F08_17985</name>
    <name evidence="11" type="ORF">CB498_22020</name>
    <name evidence="12" type="ORF">CBQ45_18360</name>
    <name evidence="3" type="ORF">CBS77_05005</name>
    <name evidence="19" type="ORF">D4E56_22580</name>
    <name evidence="18" type="ORF">DLM07_19205</name>
    <name evidence="1" type="ORF">DS187_22420</name>
    <name evidence="2" type="ORF">EZX35_08590</name>
    <name evidence="13" type="ORF">GDN42_03385</name>
    <name evidence="15" type="ORF">ZQ07_19645</name>
</gene>
<evidence type="ECO:0000313" key="23">
    <source>
        <dbReference type="Proteomes" id="UP000278953"/>
    </source>
</evidence>
<dbReference type="EMBL" id="AAHLVR010000025">
    <property type="protein sequence ID" value="EBX6310596.1"/>
    <property type="molecule type" value="Genomic_DNA"/>
</dbReference>
<dbReference type="Proteomes" id="UP000885271">
    <property type="component" value="Unassembled WGS sequence"/>
</dbReference>
<evidence type="ECO:0000313" key="6">
    <source>
        <dbReference type="EMBL" id="EDA7382750.1"/>
    </source>
</evidence>
<reference evidence="3" key="5">
    <citation type="submission" date="2019-07" db="EMBL/GenBank/DDBJ databases">
        <authorList>
            <consortium name="GenomeTrakr network: Whole genome sequencing for foodborne pathogen traceback"/>
        </authorList>
    </citation>
    <scope>NUCLEOTIDE SEQUENCE [LARGE SCALE GENOMIC DNA]</scope>
    <source>
        <strain evidence="17 22">15MN00229</strain>
        <strain evidence="16 23">ARIM-SE2047-05</strain>
        <strain evidence="3">CFSAN061129</strain>
        <strain evidence="10">FSIS1700529</strain>
        <strain evidence="9">FSIS1709923</strain>
    </source>
</reference>
<evidence type="ECO:0000313" key="4">
    <source>
        <dbReference type="EMBL" id="ECY4069100.1"/>
    </source>
</evidence>
<evidence type="ECO:0000313" key="15">
    <source>
        <dbReference type="EMBL" id="MIQ22744.1"/>
    </source>
</evidence>
<evidence type="ECO:0000313" key="9">
    <source>
        <dbReference type="EMBL" id="EDF5686634.1"/>
    </source>
</evidence>
<dbReference type="EMBL" id="AAMFGN010000008">
    <property type="protein sequence ID" value="EDG7641218.1"/>
    <property type="molecule type" value="Genomic_DNA"/>
</dbReference>
<reference evidence="20 24" key="3">
    <citation type="submission" date="2018-03" db="EMBL/GenBank/DDBJ databases">
        <title>Non-Typhoidal Salmonella genome sequencing and assembly.</title>
        <authorList>
            <person name="Matchawe C."/>
        </authorList>
    </citation>
    <scope>NUCLEOTIDE SEQUENCE [LARGE SCALE GENOMIC DNA]</scope>
    <source>
        <strain evidence="20 24">20dea</strain>
    </source>
</reference>
<dbReference type="Proteomes" id="UP000839657">
    <property type="component" value="Unassembled WGS sequence"/>
</dbReference>
<evidence type="ECO:0000313" key="12">
    <source>
        <dbReference type="EMBL" id="EDI2532906.1"/>
    </source>
</evidence>
<dbReference type="Proteomes" id="UP000839577">
    <property type="component" value="Unassembled WGS sequence"/>
</dbReference>
<evidence type="ECO:0000313" key="21">
    <source>
        <dbReference type="Proteomes" id="UP000037735"/>
    </source>
</evidence>
<dbReference type="EMBL" id="AAMAIN010000030">
    <property type="protein sequence ID" value="EDF2958815.1"/>
    <property type="molecule type" value="Genomic_DNA"/>
</dbReference>
<dbReference type="Proteomes" id="UP000839913">
    <property type="component" value="Unassembled WGS sequence"/>
</dbReference>
<evidence type="ECO:0000313" key="3">
    <source>
        <dbReference type="EMBL" id="ECI2603464.1"/>
    </source>
</evidence>
<dbReference type="Proteomes" id="UP000839702">
    <property type="component" value="Unassembled WGS sequence"/>
</dbReference>
<dbReference type="EMBL" id="AALSAF010000006">
    <property type="protein sequence ID" value="EDC7689153.1"/>
    <property type="molecule type" value="Genomic_DNA"/>
</dbReference>
<protein>
    <submittedName>
        <fullName evidence="1">Type IV secretion protein Rhs</fullName>
    </submittedName>
</protein>
<evidence type="ECO:0000313" key="5">
    <source>
        <dbReference type="EMBL" id="ECZ9360666.1"/>
    </source>
</evidence>
<dbReference type="EMBL" id="RUPV01000030">
    <property type="protein sequence ID" value="MKZ75018.1"/>
    <property type="molecule type" value="Genomic_DNA"/>
</dbReference>
<reference evidence="13" key="6">
    <citation type="submission" date="2019-10" db="EMBL/GenBank/DDBJ databases">
        <authorList>
            <consortium name="NCBI Pathogen Detection Project"/>
        </authorList>
    </citation>
    <scope>NUCLEOTIDE SEQUENCE</scope>
    <source>
        <strain evidence="13">CAL-FD-2018-MI-1381-0006</strain>
    </source>
</reference>
<evidence type="ECO:0000313" key="7">
    <source>
        <dbReference type="EMBL" id="EDC7689153.1"/>
    </source>
</evidence>
<evidence type="ECO:0000313" key="17">
    <source>
        <dbReference type="EMBL" id="MIS09495.1"/>
    </source>
</evidence>
<dbReference type="EMBL" id="LIHI01000004">
    <property type="protein sequence ID" value="KOX83859.1"/>
    <property type="molecule type" value="Genomic_DNA"/>
</dbReference>
<dbReference type="EMBL" id="DAAAMC010000004">
    <property type="protein sequence ID" value="HAA1097250.1"/>
    <property type="molecule type" value="Genomic_DNA"/>
</dbReference>
<reference evidence="14 21" key="1">
    <citation type="submission" date="2015-08" db="EMBL/GenBank/DDBJ databases">
        <title>Draft genome sequence of a Salmonella Enteritidis strain from day-old chicks.</title>
        <authorList>
            <person name="Clemente L."/>
            <person name="Jones-Dias D."/>
            <person name="Egas C."/>
            <person name="Fookes M."/>
            <person name="Thomson N.R."/>
            <person name="Manageiro V."/>
            <person name="Canica M."/>
        </authorList>
    </citation>
    <scope>NUCLEOTIDE SEQUENCE [LARGE SCALE GENOMIC DNA]</scope>
    <source>
        <strain evidence="14 21">LV60</strain>
    </source>
</reference>
<sequence length="148" mass="17412">MTLDDEIKEKILQLSDSLLIIDSWNSIADELSDSFEWIGSKINWSKTSKHESLNLKGNYFDWIDQINNFIHANNIDSEILHSDNIYYINDSSLDFSVSIKPKQFYQFLKMAINNIPQHHYFFNREKKWCIVISSEGYIDFGFSVSDKI</sequence>
<reference evidence="1" key="4">
    <citation type="submission" date="2018-07" db="EMBL/GenBank/DDBJ databases">
        <authorList>
            <person name="Ashton P.M."/>
            <person name="Dallman T."/>
            <person name="Nair S."/>
            <person name="De Pinna E."/>
            <person name="Peters T."/>
            <person name="Grant K."/>
        </authorList>
    </citation>
    <scope>NUCLEOTIDE SEQUENCE [LARGE SCALE GENOMIC DNA]</scope>
    <source>
        <strain evidence="5">101434</strain>
        <strain evidence="6">103641</strain>
        <strain evidence="18">149315</strain>
        <strain evidence="8">189235</strain>
        <strain evidence="11">364196</strain>
        <strain evidence="15">38306</strain>
        <strain evidence="1">565068</strain>
        <strain evidence="4">56960</strain>
        <strain evidence="19">572516</strain>
        <strain evidence="2">684742</strain>
    </source>
</reference>
<dbReference type="KEGG" id="senl:IY59_01415"/>
<dbReference type="Proteomes" id="UP000037735">
    <property type="component" value="Unassembled WGS sequence"/>
</dbReference>
<dbReference type="Proteomes" id="UP000268418">
    <property type="component" value="Unassembled WGS sequence"/>
</dbReference>
<dbReference type="EMBL" id="AAHYCB010000003">
    <property type="protein sequence ID" value="ECB5911842.1"/>
    <property type="molecule type" value="Genomic_DNA"/>
</dbReference>
<reference evidence="13" key="2">
    <citation type="journal article" date="2018" name="Genome Biol.">
        <title>SKESA: strategic k-mer extension for scrupulous assemblies.</title>
        <authorList>
            <person name="Souvorov A."/>
            <person name="Agarwala R."/>
            <person name="Lipman D.J."/>
        </authorList>
    </citation>
    <scope>NUCLEOTIDE SEQUENCE</scope>
    <source>
        <strain evidence="13">CAL-FD-2018-MI-1381-0006</strain>
    </source>
</reference>
<dbReference type="EMBL" id="RTCG01000046">
    <property type="protein sequence ID" value="MJE24582.1"/>
    <property type="molecule type" value="Genomic_DNA"/>
</dbReference>
<evidence type="ECO:0000313" key="24">
    <source>
        <dbReference type="Proteomes" id="UP000297537"/>
    </source>
</evidence>
<evidence type="ECO:0000313" key="22">
    <source>
        <dbReference type="Proteomes" id="UP000268418"/>
    </source>
</evidence>
<dbReference type="EMBL" id="AALIIV010000030">
    <property type="protein sequence ID" value="ECZ9360666.1"/>
    <property type="molecule type" value="Genomic_DNA"/>
</dbReference>
<dbReference type="RefSeq" id="WP_000171102.1">
    <property type="nucleotide sequence ID" value="NZ_CATNUL010000001.1"/>
</dbReference>
<name>A0A1R3DQ48_SALEN</name>
<evidence type="ECO:0000313" key="1">
    <source>
        <dbReference type="EMBL" id="EBX6310596.1"/>
    </source>
</evidence>
<evidence type="ECO:0000313" key="2">
    <source>
        <dbReference type="EMBL" id="ECB5911842.1"/>
    </source>
</evidence>
<dbReference type="EMBL" id="PYKJ01000383">
    <property type="protein sequence ID" value="TGC92823.1"/>
    <property type="molecule type" value="Genomic_DNA"/>
</dbReference>
<dbReference type="Proteomes" id="UP000278953">
    <property type="component" value="Unassembled WGS sequence"/>
</dbReference>
<organism evidence="14 21">
    <name type="scientific">Salmonella enteritidis</name>
    <dbReference type="NCBI Taxonomy" id="149539"/>
    <lineage>
        <taxon>Bacteria</taxon>
        <taxon>Pseudomonadati</taxon>
        <taxon>Pseudomonadota</taxon>
        <taxon>Gammaproteobacteria</taxon>
        <taxon>Enterobacterales</taxon>
        <taxon>Enterobacteriaceae</taxon>
        <taxon>Salmonella</taxon>
    </lineage>
</organism>
<comment type="caution">
    <text evidence="14">The sequence shown here is derived from an EMBL/GenBank/DDBJ whole genome shotgun (WGS) entry which is preliminary data.</text>
</comment>
<dbReference type="Proteomes" id="UP000885269">
    <property type="component" value="Unassembled WGS sequence"/>
</dbReference>
<dbReference type="Proteomes" id="UP000839635">
    <property type="component" value="Unassembled WGS sequence"/>
</dbReference>
<evidence type="ECO:0000313" key="13">
    <source>
        <dbReference type="EMBL" id="HAA1097250.1"/>
    </source>
</evidence>
<accession>A0A1R3DQ48</accession>
<dbReference type="EMBL" id="AAMIKG010000025">
    <property type="protein sequence ID" value="EDH6707633.1"/>
    <property type="molecule type" value="Genomic_DNA"/>
</dbReference>
<dbReference type="AlphaFoldDB" id="A0A1R3DQ48"/>
<dbReference type="Proteomes" id="UP000297537">
    <property type="component" value="Unassembled WGS sequence"/>
</dbReference>